<dbReference type="KEGG" id="orp:MOP44_08375"/>
<dbReference type="InterPro" id="IPR014284">
    <property type="entry name" value="RNA_pol_sigma-70_dom"/>
</dbReference>
<dbReference type="InterPro" id="IPR013325">
    <property type="entry name" value="RNA_pol_sigma_r2"/>
</dbReference>
<dbReference type="SUPFAM" id="SSF88946">
    <property type="entry name" value="Sigma2 domain of RNA polymerase sigma factors"/>
    <property type="match status" value="1"/>
</dbReference>
<evidence type="ECO:0000313" key="8">
    <source>
        <dbReference type="EMBL" id="UWZ85947.1"/>
    </source>
</evidence>
<feature type="domain" description="RNA polymerase sigma factor 70 region 4 type 2" evidence="7">
    <location>
        <begin position="135"/>
        <end position="181"/>
    </location>
</feature>
<dbReference type="AlphaFoldDB" id="A0A9J7BSS7"/>
<evidence type="ECO:0000256" key="5">
    <source>
        <dbReference type="ARBA" id="ARBA00023163"/>
    </source>
</evidence>
<dbReference type="SUPFAM" id="SSF88659">
    <property type="entry name" value="Sigma3 and sigma4 domains of RNA polymerase sigma factors"/>
    <property type="match status" value="1"/>
</dbReference>
<dbReference type="InterPro" id="IPR036388">
    <property type="entry name" value="WH-like_DNA-bd_sf"/>
</dbReference>
<dbReference type="InterPro" id="IPR039425">
    <property type="entry name" value="RNA_pol_sigma-70-like"/>
</dbReference>
<evidence type="ECO:0000313" key="9">
    <source>
        <dbReference type="Proteomes" id="UP001059380"/>
    </source>
</evidence>
<keyword evidence="2" id="KW-0805">Transcription regulation</keyword>
<dbReference type="Gene3D" id="1.10.1740.10">
    <property type="match status" value="1"/>
</dbReference>
<keyword evidence="3" id="KW-0731">Sigma factor</keyword>
<evidence type="ECO:0000259" key="6">
    <source>
        <dbReference type="Pfam" id="PF04542"/>
    </source>
</evidence>
<name>A0A9J7BSS7_9BACT</name>
<dbReference type="Pfam" id="PF04542">
    <property type="entry name" value="Sigma70_r2"/>
    <property type="match status" value="1"/>
</dbReference>
<accession>A0A9J7BSS7</accession>
<dbReference type="CDD" id="cd06171">
    <property type="entry name" value="Sigma70_r4"/>
    <property type="match status" value="1"/>
</dbReference>
<organism evidence="8 9">
    <name type="scientific">Occallatibacter riparius</name>
    <dbReference type="NCBI Taxonomy" id="1002689"/>
    <lineage>
        <taxon>Bacteria</taxon>
        <taxon>Pseudomonadati</taxon>
        <taxon>Acidobacteriota</taxon>
        <taxon>Terriglobia</taxon>
        <taxon>Terriglobales</taxon>
        <taxon>Acidobacteriaceae</taxon>
        <taxon>Occallatibacter</taxon>
    </lineage>
</organism>
<sequence>MPLENTIPQPIANQVSAARPGSISYADMDSDAFAGFYERSARPLWAYLARVSGDPALADDLLQESYIRFLAADAPRIDVDGEVAARRYLFRIATNLLRDHWRRPKSTAIEDVSEDHFVAPDTSDAADSRALLGPALLQLKPRERQLLWLAYAEGYSHREIAAIMGLASASVRLLLFRARRKAAHLIQPGVEVVAGGAE</sequence>
<dbReference type="PANTHER" id="PTHR43133:SF52">
    <property type="entry name" value="ECF RNA POLYMERASE SIGMA FACTOR SIGL"/>
    <property type="match status" value="1"/>
</dbReference>
<comment type="similarity">
    <text evidence="1">Belongs to the sigma-70 factor family. ECF subfamily.</text>
</comment>
<evidence type="ECO:0000259" key="7">
    <source>
        <dbReference type="Pfam" id="PF08281"/>
    </source>
</evidence>
<dbReference type="PANTHER" id="PTHR43133">
    <property type="entry name" value="RNA POLYMERASE ECF-TYPE SIGMA FACTO"/>
    <property type="match status" value="1"/>
</dbReference>
<dbReference type="GO" id="GO:0016987">
    <property type="term" value="F:sigma factor activity"/>
    <property type="evidence" value="ECO:0007669"/>
    <property type="project" value="UniProtKB-KW"/>
</dbReference>
<dbReference type="InterPro" id="IPR007627">
    <property type="entry name" value="RNA_pol_sigma70_r2"/>
</dbReference>
<evidence type="ECO:0000256" key="3">
    <source>
        <dbReference type="ARBA" id="ARBA00023082"/>
    </source>
</evidence>
<dbReference type="InterPro" id="IPR013249">
    <property type="entry name" value="RNA_pol_sigma70_r4_t2"/>
</dbReference>
<keyword evidence="5" id="KW-0804">Transcription</keyword>
<evidence type="ECO:0000256" key="4">
    <source>
        <dbReference type="ARBA" id="ARBA00023125"/>
    </source>
</evidence>
<dbReference type="NCBIfam" id="TIGR02937">
    <property type="entry name" value="sigma70-ECF"/>
    <property type="match status" value="1"/>
</dbReference>
<dbReference type="RefSeq" id="WP_260795581.1">
    <property type="nucleotide sequence ID" value="NZ_CP093313.1"/>
</dbReference>
<dbReference type="GO" id="GO:0006352">
    <property type="term" value="P:DNA-templated transcription initiation"/>
    <property type="evidence" value="ECO:0007669"/>
    <property type="project" value="InterPro"/>
</dbReference>
<dbReference type="GO" id="GO:0003677">
    <property type="term" value="F:DNA binding"/>
    <property type="evidence" value="ECO:0007669"/>
    <property type="project" value="UniProtKB-KW"/>
</dbReference>
<dbReference type="EMBL" id="CP093313">
    <property type="protein sequence ID" value="UWZ85947.1"/>
    <property type="molecule type" value="Genomic_DNA"/>
</dbReference>
<reference evidence="8" key="1">
    <citation type="submission" date="2021-04" db="EMBL/GenBank/DDBJ databases">
        <title>Phylogenetic analysis of Acidobacteriaceae.</title>
        <authorList>
            <person name="Qiu L."/>
            <person name="Zhang Q."/>
        </authorList>
    </citation>
    <scope>NUCLEOTIDE SEQUENCE</scope>
    <source>
        <strain evidence="8">DSM 25168</strain>
    </source>
</reference>
<dbReference type="Gene3D" id="1.10.10.10">
    <property type="entry name" value="Winged helix-like DNA-binding domain superfamily/Winged helix DNA-binding domain"/>
    <property type="match status" value="1"/>
</dbReference>
<proteinExistence type="inferred from homology"/>
<evidence type="ECO:0000256" key="1">
    <source>
        <dbReference type="ARBA" id="ARBA00010641"/>
    </source>
</evidence>
<dbReference type="Pfam" id="PF08281">
    <property type="entry name" value="Sigma70_r4_2"/>
    <property type="match status" value="1"/>
</dbReference>
<keyword evidence="9" id="KW-1185">Reference proteome</keyword>
<keyword evidence="4" id="KW-0238">DNA-binding</keyword>
<dbReference type="InterPro" id="IPR013324">
    <property type="entry name" value="RNA_pol_sigma_r3/r4-like"/>
</dbReference>
<feature type="domain" description="RNA polymerase sigma-70 region 2" evidence="6">
    <location>
        <begin position="36"/>
        <end position="103"/>
    </location>
</feature>
<evidence type="ECO:0000256" key="2">
    <source>
        <dbReference type="ARBA" id="ARBA00023015"/>
    </source>
</evidence>
<dbReference type="Proteomes" id="UP001059380">
    <property type="component" value="Chromosome"/>
</dbReference>
<gene>
    <name evidence="8" type="ORF">MOP44_08375</name>
</gene>
<protein>
    <submittedName>
        <fullName evidence="8">RNA polymerase sigma factor</fullName>
    </submittedName>
</protein>